<reference evidence="2 3" key="2">
    <citation type="submission" date="2008-11" db="EMBL/GenBank/DDBJ databases">
        <authorList>
            <person name="Fulton L."/>
            <person name="Clifton S."/>
            <person name="Fulton B."/>
            <person name="Xu J."/>
            <person name="Minx P."/>
            <person name="Pepin K.H."/>
            <person name="Johnson M."/>
            <person name="Bhonagiri V."/>
            <person name="Nash W.E."/>
            <person name="Mardis E.R."/>
            <person name="Wilson R.K."/>
        </authorList>
    </citation>
    <scope>NUCLEOTIDE SEQUENCE [LARGE SCALE GENOMIC DNA]</scope>
    <source>
        <strain evidence="2 3">ATCC 43243</strain>
    </source>
</reference>
<dbReference type="PROSITE" id="PS51482">
    <property type="entry name" value="DEGV"/>
    <property type="match status" value="1"/>
</dbReference>
<dbReference type="STRING" id="483218.BACPEC_02975"/>
<dbReference type="eggNOG" id="COG1307">
    <property type="taxonomic scope" value="Bacteria"/>
</dbReference>
<accession>B7AW75</accession>
<evidence type="ECO:0000256" key="1">
    <source>
        <dbReference type="ARBA" id="ARBA00023121"/>
    </source>
</evidence>
<dbReference type="Proteomes" id="UP000003136">
    <property type="component" value="Unassembled WGS sequence"/>
</dbReference>
<evidence type="ECO:0000313" key="3">
    <source>
        <dbReference type="Proteomes" id="UP000003136"/>
    </source>
</evidence>
<reference evidence="2 3" key="1">
    <citation type="submission" date="2008-11" db="EMBL/GenBank/DDBJ databases">
        <title>Draft genome sequence of Bacteroides pectinophilus (ATCC 43243).</title>
        <authorList>
            <person name="Sudarsanam P."/>
            <person name="Ley R."/>
            <person name="Guruge J."/>
            <person name="Turnbaugh P.J."/>
            <person name="Mahowald M."/>
            <person name="Liep D."/>
            <person name="Gordon J."/>
        </authorList>
    </citation>
    <scope>NUCLEOTIDE SEQUENCE [LARGE SCALE GENOMIC DNA]</scope>
    <source>
        <strain evidence="2 3">ATCC 43243</strain>
    </source>
</reference>
<dbReference type="EMBL" id="ABVQ01000037">
    <property type="protein sequence ID" value="EEC56466.1"/>
    <property type="molecule type" value="Genomic_DNA"/>
</dbReference>
<comment type="caution">
    <text evidence="2">The sequence shown here is derived from an EMBL/GenBank/DDBJ whole genome shotgun (WGS) entry which is preliminary data.</text>
</comment>
<dbReference type="Gene3D" id="3.40.50.10170">
    <property type="match status" value="1"/>
</dbReference>
<dbReference type="HOGENOM" id="CLU_048251_4_2_9"/>
<dbReference type="Pfam" id="PF02645">
    <property type="entry name" value="DegV"/>
    <property type="match status" value="1"/>
</dbReference>
<dbReference type="PANTHER" id="PTHR33434:SF2">
    <property type="entry name" value="FATTY ACID-BINDING PROTEIN TM_1468"/>
    <property type="match status" value="1"/>
</dbReference>
<evidence type="ECO:0008006" key="4">
    <source>
        <dbReference type="Google" id="ProtNLM"/>
    </source>
</evidence>
<protein>
    <recommendedName>
        <fullName evidence="4">DegV family protein</fullName>
    </recommendedName>
</protein>
<dbReference type="InterPro" id="IPR003797">
    <property type="entry name" value="DegV"/>
</dbReference>
<keyword evidence="1" id="KW-0446">Lipid-binding</keyword>
<name>B7AW75_9FIRM</name>
<dbReference type="InterPro" id="IPR050270">
    <property type="entry name" value="DegV_domain_contain"/>
</dbReference>
<dbReference type="NCBIfam" id="TIGR00762">
    <property type="entry name" value="DegV"/>
    <property type="match status" value="1"/>
</dbReference>
<dbReference type="Gene3D" id="3.30.1180.10">
    <property type="match status" value="1"/>
</dbReference>
<organism evidence="2 3">
    <name type="scientific">[Bacteroides] pectinophilus ATCC 43243</name>
    <dbReference type="NCBI Taxonomy" id="483218"/>
    <lineage>
        <taxon>Bacteria</taxon>
        <taxon>Bacillati</taxon>
        <taxon>Bacillota</taxon>
        <taxon>Clostridia</taxon>
        <taxon>Eubacteriales</taxon>
    </lineage>
</organism>
<sequence length="300" mass="33481">MKGIITMFKILTDSACDLDKEYVVKHDVDVIPLYITTDGQNYLRDGEELYSRDLYKRMVEENIFPKSSLPSVQDYVDHMMPYVEKGLPVICITISTSLSGSYNSAQTARDLVLEEHPDAVITVMNSTTNTVTQGLFVNEAVRMKEAGLTYEKTVENLEKLKESTRIFFTIGSLDYLIKNGRIGKLALLISSRIKIKPTIIMKDNEIGLGGVSRTRAKSLTSVIEAARKYFNEPGHNVKDYNFIIGWGYDLEEAAQFKKEIGDALGVTFCEDIGSQIGAVTVCHTGPYALGLGCIRKYETV</sequence>
<dbReference type="InterPro" id="IPR043168">
    <property type="entry name" value="DegV_C"/>
</dbReference>
<gene>
    <name evidence="2" type="ORF">BACPEC_02975</name>
</gene>
<dbReference type="PANTHER" id="PTHR33434">
    <property type="entry name" value="DEGV DOMAIN-CONTAINING PROTEIN DR_1986-RELATED"/>
    <property type="match status" value="1"/>
</dbReference>
<dbReference type="SUPFAM" id="SSF82549">
    <property type="entry name" value="DAK1/DegV-like"/>
    <property type="match status" value="1"/>
</dbReference>
<dbReference type="AlphaFoldDB" id="B7AW75"/>
<keyword evidence="3" id="KW-1185">Reference proteome</keyword>
<dbReference type="GO" id="GO:0008289">
    <property type="term" value="F:lipid binding"/>
    <property type="evidence" value="ECO:0007669"/>
    <property type="project" value="UniProtKB-KW"/>
</dbReference>
<evidence type="ECO:0000313" key="2">
    <source>
        <dbReference type="EMBL" id="EEC56466.1"/>
    </source>
</evidence>
<proteinExistence type="predicted"/>